<gene>
    <name evidence="5" type="ORF">KO481_05080</name>
</gene>
<evidence type="ECO:0000313" key="6">
    <source>
        <dbReference type="Proteomes" id="UP000733379"/>
    </source>
</evidence>
<evidence type="ECO:0000313" key="5">
    <source>
        <dbReference type="EMBL" id="MBU3060896.1"/>
    </source>
</evidence>
<keyword evidence="2" id="KW-1133">Transmembrane helix</keyword>
<proteinExistence type="predicted"/>
<dbReference type="Proteomes" id="UP000733379">
    <property type="component" value="Unassembled WGS sequence"/>
</dbReference>
<dbReference type="EMBL" id="JAHKNI010000001">
    <property type="protein sequence ID" value="MBU3060896.1"/>
    <property type="molecule type" value="Genomic_DNA"/>
</dbReference>
<accession>A0ABS6AUH1</accession>
<evidence type="ECO:0000256" key="2">
    <source>
        <dbReference type="SAM" id="Phobius"/>
    </source>
</evidence>
<dbReference type="InterPro" id="IPR003399">
    <property type="entry name" value="Mce/MlaD"/>
</dbReference>
<evidence type="ECO:0000259" key="4">
    <source>
        <dbReference type="Pfam" id="PF11887"/>
    </source>
</evidence>
<feature type="region of interest" description="Disordered" evidence="1">
    <location>
        <begin position="1"/>
        <end position="102"/>
    </location>
</feature>
<dbReference type="Pfam" id="PF11887">
    <property type="entry name" value="Mce4_CUP1"/>
    <property type="match status" value="1"/>
</dbReference>
<keyword evidence="2" id="KW-0812">Transmembrane</keyword>
<comment type="caution">
    <text evidence="5">The sequence shown here is derived from an EMBL/GenBank/DDBJ whole genome shotgun (WGS) entry which is preliminary data.</text>
</comment>
<sequence>MPTEQFPVQPSGADATDAKASGAKASEATASKESAAAGANEAPTQQIPVQKPDTAAAAKATEPAAADGDSAAEAPTQQFAAQSPKSGKPEAAAPQGDPSTEQIPALATTGAAAGGWPISSVTDDGPGAAAAAAHRDPLTALRGSGRGVKVLIALGTVAAIVLAGVLWWVFDSFNTTRITAYFDKSIGIYQGSDVRILGVPVGKVDSITPMGDQVKVVMSVDRKYDIPADASAAQITPSVVSDRYIQLTPVYKGGPKMGRDATIPKERTATPVEVDRLYKSIAELSDALGPNGANKDGAVNQLVKVSAANLAGNGDALANSLTQLSRAASYLSDARGDIFGTIKNLQVFVHTLAVNDAQVRQFNSQLADLAGFLAGERSDLGQALNLLSLALGDVARFVDNNRDLVASNAQALTKLTQTLSDQRNDVANILPVLPLALSNLINVHNGESGTLDMRANFTDLQNPFGTICKLIDLGKLRPGDPKFEAIGRQMAPILNQCKTLSDQLKAGVETPSLVLPFGILSGENEQRAPVPGTVPGTPSNQQPPSQKPGGTR</sequence>
<name>A0ABS6AUH1_9NOCA</name>
<dbReference type="InterPro" id="IPR005693">
    <property type="entry name" value="Mce"/>
</dbReference>
<feature type="compositionally biased region" description="Low complexity" evidence="1">
    <location>
        <begin position="51"/>
        <end position="76"/>
    </location>
</feature>
<dbReference type="PANTHER" id="PTHR33371:SF4">
    <property type="entry name" value="INTERMEMBRANE PHOSPHOLIPID TRANSPORT SYSTEM BINDING PROTEIN MLAD"/>
    <property type="match status" value="1"/>
</dbReference>
<feature type="transmembrane region" description="Helical" evidence="2">
    <location>
        <begin position="150"/>
        <end position="170"/>
    </location>
</feature>
<feature type="compositionally biased region" description="Low complexity" evidence="1">
    <location>
        <begin position="18"/>
        <end position="42"/>
    </location>
</feature>
<feature type="domain" description="Mammalian cell entry C-terminal" evidence="4">
    <location>
        <begin position="260"/>
        <end position="430"/>
    </location>
</feature>
<dbReference type="Pfam" id="PF02470">
    <property type="entry name" value="MlaD"/>
    <property type="match status" value="1"/>
</dbReference>
<reference evidence="5 6" key="1">
    <citation type="submission" date="2021-06" db="EMBL/GenBank/DDBJ databases">
        <title>Actinomycetes sequencing.</title>
        <authorList>
            <person name="Shan Q."/>
        </authorList>
    </citation>
    <scope>NUCLEOTIDE SEQUENCE [LARGE SCALE GENOMIC DNA]</scope>
    <source>
        <strain evidence="5 6">NEAU-G5</strain>
    </source>
</reference>
<evidence type="ECO:0000259" key="3">
    <source>
        <dbReference type="Pfam" id="PF02470"/>
    </source>
</evidence>
<evidence type="ECO:0000256" key="1">
    <source>
        <dbReference type="SAM" id="MobiDB-lite"/>
    </source>
</evidence>
<dbReference type="NCBIfam" id="TIGR00996">
    <property type="entry name" value="Mtu_fam_mce"/>
    <property type="match status" value="1"/>
</dbReference>
<feature type="region of interest" description="Disordered" evidence="1">
    <location>
        <begin position="524"/>
        <end position="552"/>
    </location>
</feature>
<dbReference type="PANTHER" id="PTHR33371">
    <property type="entry name" value="INTERMEMBRANE PHOSPHOLIPID TRANSPORT SYSTEM BINDING PROTEIN MLAD-RELATED"/>
    <property type="match status" value="1"/>
</dbReference>
<dbReference type="InterPro" id="IPR024516">
    <property type="entry name" value="Mce_C"/>
</dbReference>
<protein>
    <submittedName>
        <fullName evidence="5">MCE family protein</fullName>
    </submittedName>
</protein>
<organism evidence="5 6">
    <name type="scientific">Nocardia albiluteola</name>
    <dbReference type="NCBI Taxonomy" id="2842303"/>
    <lineage>
        <taxon>Bacteria</taxon>
        <taxon>Bacillati</taxon>
        <taxon>Actinomycetota</taxon>
        <taxon>Actinomycetes</taxon>
        <taxon>Mycobacteriales</taxon>
        <taxon>Nocardiaceae</taxon>
        <taxon>Nocardia</taxon>
    </lineage>
</organism>
<keyword evidence="6" id="KW-1185">Reference proteome</keyword>
<feature type="domain" description="Mce/MlaD" evidence="3">
    <location>
        <begin position="175"/>
        <end position="249"/>
    </location>
</feature>
<dbReference type="InterPro" id="IPR052336">
    <property type="entry name" value="MlaD_Phospholipid_Transporter"/>
</dbReference>
<keyword evidence="2" id="KW-0472">Membrane</keyword>